<dbReference type="Gene3D" id="3.40.50.12780">
    <property type="entry name" value="N-terminal domain of ligase-like"/>
    <property type="match status" value="1"/>
</dbReference>
<dbReference type="HOGENOM" id="CLU_880188_0_0_1"/>
<dbReference type="OrthoDB" id="429813at2759"/>
<accession>A0A0C9WUL5</accession>
<dbReference type="AlphaFoldDB" id="A0A0C9WUL5"/>
<reference evidence="1 2" key="1">
    <citation type="submission" date="2014-04" db="EMBL/GenBank/DDBJ databases">
        <authorList>
            <consortium name="DOE Joint Genome Institute"/>
            <person name="Kuo A."/>
            <person name="Kohler A."/>
            <person name="Nagy L.G."/>
            <person name="Floudas D."/>
            <person name="Copeland A."/>
            <person name="Barry K.W."/>
            <person name="Cichocki N."/>
            <person name="Veneault-Fourrey C."/>
            <person name="LaButti K."/>
            <person name="Lindquist E.A."/>
            <person name="Lipzen A."/>
            <person name="Lundell T."/>
            <person name="Morin E."/>
            <person name="Murat C."/>
            <person name="Sun H."/>
            <person name="Tunlid A."/>
            <person name="Henrissat B."/>
            <person name="Grigoriev I.V."/>
            <person name="Hibbett D.S."/>
            <person name="Martin F."/>
            <person name="Nordberg H.P."/>
            <person name="Cantor M.N."/>
            <person name="Hua S.X."/>
        </authorList>
    </citation>
    <scope>NUCLEOTIDE SEQUENCE [LARGE SCALE GENOMIC DNA]</scope>
    <source>
        <strain evidence="1 2">LaAM-08-1</strain>
    </source>
</reference>
<proteinExistence type="predicted"/>
<evidence type="ECO:0000313" key="1">
    <source>
        <dbReference type="EMBL" id="KIJ92243.1"/>
    </source>
</evidence>
<dbReference type="SUPFAM" id="SSF56801">
    <property type="entry name" value="Acetyl-CoA synthetase-like"/>
    <property type="match status" value="1"/>
</dbReference>
<dbReference type="Pfam" id="PF23562">
    <property type="entry name" value="AMP-binding_C_3"/>
    <property type="match status" value="1"/>
</dbReference>
<dbReference type="EMBL" id="KN838924">
    <property type="protein sequence ID" value="KIJ92243.1"/>
    <property type="molecule type" value="Genomic_DNA"/>
</dbReference>
<name>A0A0C9WUL5_9AGAR</name>
<dbReference type="Proteomes" id="UP000054477">
    <property type="component" value="Unassembled WGS sequence"/>
</dbReference>
<protein>
    <submittedName>
        <fullName evidence="1">Unplaced genomic scaffold K443scaffold_389, whole genome shotgun sequence</fullName>
    </submittedName>
</protein>
<dbReference type="InterPro" id="IPR042099">
    <property type="entry name" value="ANL_N_sf"/>
</dbReference>
<reference evidence="2" key="2">
    <citation type="submission" date="2015-01" db="EMBL/GenBank/DDBJ databases">
        <title>Evolutionary Origins and Diversification of the Mycorrhizal Mutualists.</title>
        <authorList>
            <consortium name="DOE Joint Genome Institute"/>
            <consortium name="Mycorrhizal Genomics Consortium"/>
            <person name="Kohler A."/>
            <person name="Kuo A."/>
            <person name="Nagy L.G."/>
            <person name="Floudas D."/>
            <person name="Copeland A."/>
            <person name="Barry K.W."/>
            <person name="Cichocki N."/>
            <person name="Veneault-Fourrey C."/>
            <person name="LaButti K."/>
            <person name="Lindquist E.A."/>
            <person name="Lipzen A."/>
            <person name="Lundell T."/>
            <person name="Morin E."/>
            <person name="Murat C."/>
            <person name="Riley R."/>
            <person name="Ohm R."/>
            <person name="Sun H."/>
            <person name="Tunlid A."/>
            <person name="Henrissat B."/>
            <person name="Grigoriev I.V."/>
            <person name="Hibbett D.S."/>
            <person name="Martin F."/>
        </authorList>
    </citation>
    <scope>NUCLEOTIDE SEQUENCE [LARGE SCALE GENOMIC DNA]</scope>
    <source>
        <strain evidence="2">LaAM-08-1</strain>
    </source>
</reference>
<dbReference type="STRING" id="1095629.A0A0C9WUL5"/>
<sequence>MAPLPPFIRPHLNLPSSSNDYCSSTSSLPQLITFTAEHNPHHTFALQLRASEPLRCELSFAQLRRMVERASAWLVSSGTTMGRERREEKPVPPPYEDHLPTDLDALILHASGTTGYPKPIYHSHAFLLLFAPAHRFEEKIGEGYSVVTSPLYPGFGLLAPLLSMAVRLGEEWRRTKENVCSRLRPPGWKEEFLLKDLLWAAPSEAAREDLQLDLNPIPHCTPFPSTSLNHTKPKQYKILSRTNTLLVLSNGEKVNPEFAEKLIGEHPDVRGVLAFGKEEASVGVVVEHPGPGGIRPHPPHKGEAEVGDEHVFVLPT</sequence>
<evidence type="ECO:0000313" key="2">
    <source>
        <dbReference type="Proteomes" id="UP000054477"/>
    </source>
</evidence>
<organism evidence="1 2">
    <name type="scientific">Laccaria amethystina LaAM-08-1</name>
    <dbReference type="NCBI Taxonomy" id="1095629"/>
    <lineage>
        <taxon>Eukaryota</taxon>
        <taxon>Fungi</taxon>
        <taxon>Dikarya</taxon>
        <taxon>Basidiomycota</taxon>
        <taxon>Agaricomycotina</taxon>
        <taxon>Agaricomycetes</taxon>
        <taxon>Agaricomycetidae</taxon>
        <taxon>Agaricales</taxon>
        <taxon>Agaricineae</taxon>
        <taxon>Hydnangiaceae</taxon>
        <taxon>Laccaria</taxon>
    </lineage>
</organism>
<keyword evidence="2" id="KW-1185">Reference proteome</keyword>
<gene>
    <name evidence="1" type="ORF">K443DRAFT_13740</name>
</gene>